<accession>A0ABR9DZZ7</accession>
<dbReference type="InterPro" id="IPR023614">
    <property type="entry name" value="Porin_dom_sf"/>
</dbReference>
<feature type="coiled-coil region" evidence="1">
    <location>
        <begin position="17"/>
        <end position="47"/>
    </location>
</feature>
<comment type="caution">
    <text evidence="3">The sequence shown here is derived from an EMBL/GenBank/DDBJ whole genome shotgun (WGS) entry which is preliminary data.</text>
</comment>
<evidence type="ECO:0000313" key="3">
    <source>
        <dbReference type="EMBL" id="MBE0359944.1"/>
    </source>
</evidence>
<feature type="chain" id="PRO_5045047096" description="Porin" evidence="2">
    <location>
        <begin position="21"/>
        <end position="395"/>
    </location>
</feature>
<reference evidence="3 4" key="1">
    <citation type="submission" date="2015-06" db="EMBL/GenBank/DDBJ databases">
        <title>Genome sequence of Pseudoalteromonas aliena.</title>
        <authorList>
            <person name="Xie B.-B."/>
            <person name="Rong J.-C."/>
            <person name="Qin Q.-L."/>
            <person name="Zhang Y.-Z."/>
        </authorList>
    </citation>
    <scope>NUCLEOTIDE SEQUENCE [LARGE SCALE GENOMIC DNA]</scope>
    <source>
        <strain evidence="3 4">SW19</strain>
    </source>
</reference>
<dbReference type="SUPFAM" id="SSF56935">
    <property type="entry name" value="Porins"/>
    <property type="match status" value="1"/>
</dbReference>
<keyword evidence="4" id="KW-1185">Reference proteome</keyword>
<proteinExistence type="predicted"/>
<gene>
    <name evidence="3" type="ORF">PALI_a1274</name>
</gene>
<dbReference type="EMBL" id="AQGU01000025">
    <property type="protein sequence ID" value="MBE0359944.1"/>
    <property type="molecule type" value="Genomic_DNA"/>
</dbReference>
<evidence type="ECO:0000313" key="4">
    <source>
        <dbReference type="Proteomes" id="UP000648482"/>
    </source>
</evidence>
<feature type="signal peptide" evidence="2">
    <location>
        <begin position="1"/>
        <end position="20"/>
    </location>
</feature>
<dbReference type="Gene3D" id="2.40.160.10">
    <property type="entry name" value="Porin"/>
    <property type="match status" value="1"/>
</dbReference>
<evidence type="ECO:0000256" key="2">
    <source>
        <dbReference type="SAM" id="SignalP"/>
    </source>
</evidence>
<dbReference type="Proteomes" id="UP000648482">
    <property type="component" value="Unassembled WGS sequence"/>
</dbReference>
<protein>
    <recommendedName>
        <fullName evidence="5">Porin</fullName>
    </recommendedName>
</protein>
<organism evidence="3 4">
    <name type="scientific">Pseudoalteromonas aliena SW19</name>
    <dbReference type="NCBI Taxonomy" id="1314866"/>
    <lineage>
        <taxon>Bacteria</taxon>
        <taxon>Pseudomonadati</taxon>
        <taxon>Pseudomonadota</taxon>
        <taxon>Gammaproteobacteria</taxon>
        <taxon>Alteromonadales</taxon>
        <taxon>Pseudoalteromonadaceae</taxon>
        <taxon>Pseudoalteromonas</taxon>
    </lineage>
</organism>
<keyword evidence="2" id="KW-0732">Signal</keyword>
<evidence type="ECO:0008006" key="5">
    <source>
        <dbReference type="Google" id="ProtNLM"/>
    </source>
</evidence>
<sequence length="395" mass="44819">MQKKSICFLFAALCAPLVQAQNEQDELQDLKSQLADIRTQLSALSSLSVQYETINKRIEVLEKVGAQNSEDKRPQKQISISTDQNIKNIPSKKDIKVYATVRPTFGYIDEGNEASWDVKDALSHAGIKSTVEFNQQWQGILHGEWGIDLSNNGNFGNARQVYAAIDSPYGKVGLGKQRPAQYLFIAEYVDIFNHGNSPFAYDPESIFFVDNLLTYQIKQGDFTWMLVSQFNGTQGDNKSDLINGGVSYDKDNLHVALTYTNKGIYENEQELGDNNIVGGSLAYSFDSGFYFALGYQAKKYNRDLGIDRNGHTLDVSMAYPLSKNYKVKMGYFDFDDGHQAAQTQNYNGANLTLEWLPAENLRLHVEYLYRDFDYLADFSSFSVGFRYDYSQVWDY</sequence>
<dbReference type="RefSeq" id="WP_193155838.1">
    <property type="nucleotide sequence ID" value="NZ_AQGU01000025.1"/>
</dbReference>
<evidence type="ECO:0000256" key="1">
    <source>
        <dbReference type="SAM" id="Coils"/>
    </source>
</evidence>
<name>A0ABR9DZZ7_9GAMM</name>
<keyword evidence="1" id="KW-0175">Coiled coil</keyword>